<evidence type="ECO:0000313" key="4">
    <source>
        <dbReference type="Proteomes" id="UP000571817"/>
    </source>
</evidence>
<keyword evidence="4" id="KW-1185">Reference proteome</keyword>
<dbReference type="EMBL" id="JACCFW010000001">
    <property type="protein sequence ID" value="NYJ76112.1"/>
    <property type="molecule type" value="Genomic_DNA"/>
</dbReference>
<dbReference type="PROSITE" id="PS51257">
    <property type="entry name" value="PROKAR_LIPOPROTEIN"/>
    <property type="match status" value="1"/>
</dbReference>
<dbReference type="RefSeq" id="WP_343048560.1">
    <property type="nucleotide sequence ID" value="NZ_JACCFW010000001.1"/>
</dbReference>
<dbReference type="AlphaFoldDB" id="A0A853DF44"/>
<accession>A0A853DF44</accession>
<name>A0A853DF44_9MICO</name>
<proteinExistence type="predicted"/>
<dbReference type="SUPFAM" id="SSF53850">
    <property type="entry name" value="Periplasmic binding protein-like II"/>
    <property type="match status" value="1"/>
</dbReference>
<keyword evidence="1 2" id="KW-0732">Signal</keyword>
<dbReference type="GO" id="GO:0015888">
    <property type="term" value="P:thiamine transport"/>
    <property type="evidence" value="ECO:0007669"/>
    <property type="project" value="InterPro"/>
</dbReference>
<dbReference type="Gene3D" id="3.40.190.10">
    <property type="entry name" value="Periplasmic binding protein-like II"/>
    <property type="match status" value="2"/>
</dbReference>
<sequence length="353" mass="36973">MKFTIMSVCAVIALPALAGCAVSGSEAAGPPDHTSAKNRQVVLVTHDSWAVPPSVLADFTKTTGYQVKVQASGDAGQLANSLVLTKGDPTGDVTFGIDNTFASRVADSGALQAYSPPLPAGAATYALSGAPAAMLTPIDYSDVCVNVDDAWFAKHHRTAPSSMTDLTSPAYKGLFVSPGAATSSPGLAFLLASIAKYGQGGWQGYWKELMANGAKLTSGWSDAWGVDYTAGGGKGDRPIVLSYNTSPADTVTAGKSTTSALMDSCFQEQEYAGVLKGARNTAGAQAFIRFMLGRTFQTSMPGSMYVFPVDRGATVPADWKSFVKTPRKPLSLPASQISAQRDRWISQWQDVTS</sequence>
<dbReference type="Proteomes" id="UP000571817">
    <property type="component" value="Unassembled WGS sequence"/>
</dbReference>
<dbReference type="PANTHER" id="PTHR30006">
    <property type="entry name" value="THIAMINE-BINDING PERIPLASMIC PROTEIN-RELATED"/>
    <property type="match status" value="1"/>
</dbReference>
<feature type="signal peptide" evidence="2">
    <location>
        <begin position="1"/>
        <end position="18"/>
    </location>
</feature>
<reference evidence="3 4" key="1">
    <citation type="submission" date="2020-07" db="EMBL/GenBank/DDBJ databases">
        <title>Sequencing the genomes of 1000 actinobacteria strains.</title>
        <authorList>
            <person name="Klenk H.-P."/>
        </authorList>
    </citation>
    <scope>NUCLEOTIDE SEQUENCE [LARGE SCALE GENOMIC DNA]</scope>
    <source>
        <strain evidence="3 4">DSM 29531</strain>
    </source>
</reference>
<dbReference type="InterPro" id="IPR005948">
    <property type="entry name" value="ThiB-like"/>
</dbReference>
<evidence type="ECO:0000256" key="1">
    <source>
        <dbReference type="ARBA" id="ARBA00022729"/>
    </source>
</evidence>
<dbReference type="NCBIfam" id="TIGR01254">
    <property type="entry name" value="sfuA"/>
    <property type="match status" value="1"/>
</dbReference>
<dbReference type="Pfam" id="PF13343">
    <property type="entry name" value="SBP_bac_6"/>
    <property type="match status" value="1"/>
</dbReference>
<dbReference type="GO" id="GO:0030288">
    <property type="term" value="C:outer membrane-bounded periplasmic space"/>
    <property type="evidence" value="ECO:0007669"/>
    <property type="project" value="TreeGrafter"/>
</dbReference>
<dbReference type="PANTHER" id="PTHR30006:SF2">
    <property type="entry name" value="ABC TRANSPORTER SUBSTRATE-BINDING PROTEIN"/>
    <property type="match status" value="1"/>
</dbReference>
<gene>
    <name evidence="3" type="ORF">HNR15_003075</name>
</gene>
<organism evidence="3 4">
    <name type="scientific">Allobranchiibius huperziae</name>
    <dbReference type="NCBI Taxonomy" id="1874116"/>
    <lineage>
        <taxon>Bacteria</taxon>
        <taxon>Bacillati</taxon>
        <taxon>Actinomycetota</taxon>
        <taxon>Actinomycetes</taxon>
        <taxon>Micrococcales</taxon>
        <taxon>Dermacoccaceae</taxon>
        <taxon>Allobranchiibius</taxon>
    </lineage>
</organism>
<dbReference type="GO" id="GO:0030975">
    <property type="term" value="F:thiamine binding"/>
    <property type="evidence" value="ECO:0007669"/>
    <property type="project" value="InterPro"/>
</dbReference>
<evidence type="ECO:0000256" key="2">
    <source>
        <dbReference type="SAM" id="SignalP"/>
    </source>
</evidence>
<evidence type="ECO:0000313" key="3">
    <source>
        <dbReference type="EMBL" id="NYJ76112.1"/>
    </source>
</evidence>
<dbReference type="GO" id="GO:0030976">
    <property type="term" value="F:thiamine pyrophosphate binding"/>
    <property type="evidence" value="ECO:0007669"/>
    <property type="project" value="TreeGrafter"/>
</dbReference>
<comment type="caution">
    <text evidence="3">The sequence shown here is derived from an EMBL/GenBank/DDBJ whole genome shotgun (WGS) entry which is preliminary data.</text>
</comment>
<protein>
    <submittedName>
        <fullName evidence="3">Thiamine transport system substrate-binding protein</fullName>
    </submittedName>
</protein>
<feature type="chain" id="PRO_5039334344" evidence="2">
    <location>
        <begin position="19"/>
        <end position="353"/>
    </location>
</feature>